<dbReference type="AlphaFoldDB" id="A0A090LFW3"/>
<keyword evidence="2" id="KW-1185">Reference proteome</keyword>
<gene>
    <name evidence="1 3 4" type="ORF">SRAE_2000170300</name>
</gene>
<evidence type="ECO:0000313" key="3">
    <source>
        <dbReference type="WBParaSite" id="SRAE_2000170300.1"/>
    </source>
</evidence>
<evidence type="ECO:0000313" key="2">
    <source>
        <dbReference type="Proteomes" id="UP000035682"/>
    </source>
</evidence>
<name>A0A090LFW3_STRRB</name>
<dbReference type="CTD" id="36379403"/>
<accession>A0A090LFW3</accession>
<reference evidence="1 2" key="1">
    <citation type="submission" date="2014-09" db="EMBL/GenBank/DDBJ databases">
        <authorList>
            <person name="Martin A.A."/>
        </authorList>
    </citation>
    <scope>NUCLEOTIDE SEQUENCE</scope>
    <source>
        <strain evidence="2">ED321</strain>
        <strain evidence="1">ED321 Heterogonic</strain>
    </source>
</reference>
<dbReference type="EMBL" id="LN609529">
    <property type="protein sequence ID" value="CEF67038.1"/>
    <property type="molecule type" value="Genomic_DNA"/>
</dbReference>
<protein>
    <submittedName>
        <fullName evidence="3">Ribonuclease H-like domain-containing protein</fullName>
    </submittedName>
</protein>
<sequence>MSFSISTFLSNIGSCSGDPKDIEKNLKLMNDEIQKRKLKLTKRNIRDIITIFYDETSKYPELNDFWGKYVNVIRYNNKEVRRLIVRDLIERDVKNKVPCPYSLLDIIFKDKELIKLINLPETYLQSALQVKNLTTDFLNYLGGDSKDGKIFRLNLGNLIADNWNCLMFPKDEEKITKSIEELLKYLGLNRCKLNQIDDADILLNFEHFRKVWCNLNMDAYLDNNQEEMFYHGKIVSRSGFFDCKKLLVDYEKGKIKIELFLDHLFDTMVHDNKKDEVLHHLKTNHIDIYYTFNNFKIDCDYEIGVIPKEINKHYSQMDYPSRLIKPEIGDSYFRIETSSLFVECDPKICSNDCDKESHYDFFKMMYIEDSETALKVINDLKNLAKNGAQQVMFMDIKCAVRDSKEQIAYINIYIPKSKLFSFNVYEIDNSQTMSNIVNILFSTRGFKIFCYDWKSMEQKFTEMFGDVFDIRRSEKFPISTIICLINRLNTLVESSGGECSIPKYFPMTWKNAYRYKSIDYSISNEEEISDDEESITKQQRKCIRKMSKNMAFRNLCYLTTSYDFDESESTHYSYWQRKPLRLEQKKEMTTRLLALYDIVYHLNNAMYKDSEYKNISLPITDVRTGFLK</sequence>
<dbReference type="GeneID" id="36379403"/>
<dbReference type="OrthoDB" id="27832at2759"/>
<organism evidence="1">
    <name type="scientific">Strongyloides ratti</name>
    <name type="common">Parasitic roundworm</name>
    <dbReference type="NCBI Taxonomy" id="34506"/>
    <lineage>
        <taxon>Eukaryota</taxon>
        <taxon>Metazoa</taxon>
        <taxon>Ecdysozoa</taxon>
        <taxon>Nematoda</taxon>
        <taxon>Chromadorea</taxon>
        <taxon>Rhabditida</taxon>
        <taxon>Tylenchina</taxon>
        <taxon>Panagrolaimomorpha</taxon>
        <taxon>Strongyloidoidea</taxon>
        <taxon>Strongyloididae</taxon>
        <taxon>Strongyloides</taxon>
    </lineage>
</organism>
<evidence type="ECO:0000313" key="4">
    <source>
        <dbReference type="WormBase" id="SRAE_2000170300"/>
    </source>
</evidence>
<dbReference type="RefSeq" id="XP_024506238.1">
    <property type="nucleotide sequence ID" value="XM_024652686.1"/>
</dbReference>
<dbReference type="WBParaSite" id="SRAE_2000170300.1">
    <property type="protein sequence ID" value="SRAE_2000170300.1"/>
    <property type="gene ID" value="WBGene00261909"/>
</dbReference>
<dbReference type="Proteomes" id="UP000035682">
    <property type="component" value="Unplaced"/>
</dbReference>
<reference evidence="3" key="2">
    <citation type="submission" date="2020-12" db="UniProtKB">
        <authorList>
            <consortium name="WormBaseParasite"/>
        </authorList>
    </citation>
    <scope>IDENTIFICATION</scope>
</reference>
<dbReference type="WormBase" id="SRAE_2000170300">
    <property type="protein sequence ID" value="SRP01246"/>
    <property type="gene ID" value="WBGene00261909"/>
</dbReference>
<evidence type="ECO:0000313" key="1">
    <source>
        <dbReference type="EMBL" id="CEF67038.1"/>
    </source>
</evidence>
<proteinExistence type="predicted"/>